<name>A0ABX0IPG6_9FLAO</name>
<reference evidence="2" key="2">
    <citation type="submission" date="2020-02" db="EMBL/GenBank/DDBJ databases">
        <title>Flavobacterium profundi sp. nov., isolated from a deep-sea seamount.</title>
        <authorList>
            <person name="Zhang D.-C."/>
        </authorList>
    </citation>
    <scope>NUCLEOTIDE SEQUENCE</scope>
    <source>
        <strain evidence="2">EC11</strain>
    </source>
</reference>
<gene>
    <name evidence="2" type="ORF">FIA58_001610</name>
</gene>
<feature type="transmembrane region" description="Helical" evidence="1">
    <location>
        <begin position="65"/>
        <end position="88"/>
    </location>
</feature>
<evidence type="ECO:0000313" key="2">
    <source>
        <dbReference type="EMBL" id="NHN24358.1"/>
    </source>
</evidence>
<dbReference type="Proteomes" id="UP000817854">
    <property type="component" value="Unassembled WGS sequence"/>
</dbReference>
<keyword evidence="3" id="KW-1185">Reference proteome</keyword>
<comment type="caution">
    <text evidence="2">The sequence shown here is derived from an EMBL/GenBank/DDBJ whole genome shotgun (WGS) entry which is preliminary data.</text>
</comment>
<proteinExistence type="predicted"/>
<sequence>MENQKLPNATVVLVLGIISILTCCCYGLGLVLGVVGLVLSKKDLQLYKENPSAYSNYSNLNIGRILSIIGIVLGGIYLIYIIVLFSTLGSEGVMQMQQEMMRKYGAK</sequence>
<dbReference type="NCBIfam" id="NF040945">
    <property type="entry name" value="CCC_membrane"/>
    <property type="match status" value="1"/>
</dbReference>
<evidence type="ECO:0000313" key="3">
    <source>
        <dbReference type="Proteomes" id="UP000817854"/>
    </source>
</evidence>
<dbReference type="EMBL" id="VEVQ02000001">
    <property type="protein sequence ID" value="NHN24358.1"/>
    <property type="molecule type" value="Genomic_DNA"/>
</dbReference>
<keyword evidence="1" id="KW-0812">Transmembrane</keyword>
<keyword evidence="1" id="KW-0472">Membrane</keyword>
<dbReference type="RefSeq" id="WP_140959338.1">
    <property type="nucleotide sequence ID" value="NZ_VEVQ02000001.1"/>
</dbReference>
<dbReference type="InterPro" id="IPR011655">
    <property type="entry name" value="MpPF26"/>
</dbReference>
<accession>A0ABX0IPG6</accession>
<keyword evidence="1" id="KW-1133">Transmembrane helix</keyword>
<evidence type="ECO:0000256" key="1">
    <source>
        <dbReference type="SAM" id="Phobius"/>
    </source>
</evidence>
<organism evidence="2 3">
    <name type="scientific">Flavobacterium jejuense</name>
    <dbReference type="NCBI Taxonomy" id="1544455"/>
    <lineage>
        <taxon>Bacteria</taxon>
        <taxon>Pseudomonadati</taxon>
        <taxon>Bacteroidota</taxon>
        <taxon>Flavobacteriia</taxon>
        <taxon>Flavobacteriales</taxon>
        <taxon>Flavobacteriaceae</taxon>
        <taxon>Flavobacterium</taxon>
    </lineage>
</organism>
<dbReference type="Pfam" id="PF07666">
    <property type="entry name" value="MpPF26"/>
    <property type="match status" value="1"/>
</dbReference>
<reference evidence="2" key="1">
    <citation type="submission" date="2019-05" db="EMBL/GenBank/DDBJ databases">
        <authorList>
            <person name="Lianzixin W."/>
        </authorList>
    </citation>
    <scope>NUCLEOTIDE SEQUENCE</scope>
    <source>
        <strain evidence="2">EC11</strain>
    </source>
</reference>
<feature type="transmembrane region" description="Helical" evidence="1">
    <location>
        <begin position="12"/>
        <end position="39"/>
    </location>
</feature>
<protein>
    <submittedName>
        <fullName evidence="2">DUF4190 domain-containing protein</fullName>
    </submittedName>
</protein>